<evidence type="ECO:0000313" key="1">
    <source>
        <dbReference type="EMBL" id="MBU2949595.1"/>
    </source>
</evidence>
<sequence length="207" mass="23202">MKKLLVVSVLTLALWSCKNEANKSNATEAPVVSTEEPVQEQTPTETANASDAKYMPFTVNDALAEKVASFLKNDHFKSDYSIMSDNDKKFQMAEVDLNNDGKKEIFLNFFSSYFCGTGGCALLLLDHDLNVITKFSVTRTPLYLSKDTQNDWKTIMVKFHGKNIRLIYDGKSYPSNPSVVTPVDEAPSGHDLILFDDNFSPSKTYKF</sequence>
<proteinExistence type="predicted"/>
<keyword evidence="2" id="KW-1185">Reference proteome</keyword>
<name>A0ACC5U5M0_9FLAO</name>
<gene>
    <name evidence="1" type="ORF">KO493_02660</name>
</gene>
<reference evidence="1" key="1">
    <citation type="submission" date="2021-05" db="EMBL/GenBank/DDBJ databases">
        <title>Draft genomes of bacteria isolated from model marine particles.</title>
        <authorList>
            <person name="Datta M.S."/>
            <person name="Schwartzman J.A."/>
            <person name="Enke T.N."/>
            <person name="Saavedra J."/>
            <person name="Cermak N."/>
            <person name="Cordero O.X."/>
        </authorList>
    </citation>
    <scope>NUCLEOTIDE SEQUENCE</scope>
    <source>
        <strain evidence="1">I2M19</strain>
    </source>
</reference>
<comment type="caution">
    <text evidence="1">The sequence shown here is derived from an EMBL/GenBank/DDBJ whole genome shotgun (WGS) entry which is preliminary data.</text>
</comment>
<organism evidence="1 2">
    <name type="scientific">Pseudotamlana agarivorans</name>
    <dbReference type="NCBI Taxonomy" id="481183"/>
    <lineage>
        <taxon>Bacteria</taxon>
        <taxon>Pseudomonadati</taxon>
        <taxon>Bacteroidota</taxon>
        <taxon>Flavobacteriia</taxon>
        <taxon>Flavobacteriales</taxon>
        <taxon>Flavobacteriaceae</taxon>
        <taxon>Pseudotamlana</taxon>
    </lineage>
</organism>
<protein>
    <submittedName>
        <fullName evidence="1">Uncharacterized protein</fullName>
    </submittedName>
</protein>
<dbReference type="Proteomes" id="UP001647509">
    <property type="component" value="Unassembled WGS sequence"/>
</dbReference>
<dbReference type="EMBL" id="JAHKPD010000007">
    <property type="protein sequence ID" value="MBU2949595.1"/>
    <property type="molecule type" value="Genomic_DNA"/>
</dbReference>
<evidence type="ECO:0000313" key="2">
    <source>
        <dbReference type="Proteomes" id="UP001647509"/>
    </source>
</evidence>
<accession>A0ACC5U5M0</accession>